<protein>
    <submittedName>
        <fullName evidence="2">Uncharacterized protein</fullName>
    </submittedName>
</protein>
<feature type="transmembrane region" description="Helical" evidence="1">
    <location>
        <begin position="75"/>
        <end position="92"/>
    </location>
</feature>
<accession>A0ABZ2EHS1</accession>
<keyword evidence="3" id="KW-1185">Reference proteome</keyword>
<proteinExistence type="predicted"/>
<name>A0ABZ2EHS1_9BACT</name>
<organism evidence="2 3">
    <name type="scientific">Mycovorax composti</name>
    <dbReference type="NCBI Taxonomy" id="2962693"/>
    <lineage>
        <taxon>Bacteria</taxon>
        <taxon>Pseudomonadati</taxon>
        <taxon>Bacteroidota</taxon>
        <taxon>Chitinophagia</taxon>
        <taxon>Chitinophagales</taxon>
        <taxon>Chitinophagaceae</taxon>
        <taxon>Mycovorax</taxon>
    </lineage>
</organism>
<dbReference type="EMBL" id="CP144143">
    <property type="protein sequence ID" value="WWC83063.1"/>
    <property type="molecule type" value="Genomic_DNA"/>
</dbReference>
<keyword evidence="1" id="KW-1133">Transmembrane helix</keyword>
<keyword evidence="1" id="KW-0472">Membrane</keyword>
<dbReference type="RefSeq" id="WP_409966552.1">
    <property type="nucleotide sequence ID" value="NZ_CP144143.1"/>
</dbReference>
<evidence type="ECO:0000313" key="2">
    <source>
        <dbReference type="EMBL" id="WWC83063.1"/>
    </source>
</evidence>
<feature type="transmembrane region" description="Helical" evidence="1">
    <location>
        <begin position="98"/>
        <end position="118"/>
    </location>
</feature>
<dbReference type="Proteomes" id="UP001321305">
    <property type="component" value="Chromosome"/>
</dbReference>
<evidence type="ECO:0000256" key="1">
    <source>
        <dbReference type="SAM" id="Phobius"/>
    </source>
</evidence>
<keyword evidence="1" id="KW-0812">Transmembrane</keyword>
<reference evidence="3" key="1">
    <citation type="submission" date="2024-01" db="EMBL/GenBank/DDBJ databases">
        <title>Mycovorax composti gen. nov. sp. nov., a member of the family Chitinophagaceae isolated from button mushroom compost.</title>
        <authorList>
            <person name="Thai M."/>
            <person name="Bell T.L."/>
            <person name="Kertesz M.A."/>
        </authorList>
    </citation>
    <scope>NUCLEOTIDE SEQUENCE [LARGE SCALE GENOMIC DNA]</scope>
    <source>
        <strain evidence="3">C216</strain>
    </source>
</reference>
<sequence length="126" mass="14547">MERIFKEKHTGLSPNKTIEILKSIYTVQTKPPISNPNAAIIIVNNEQQEAVLKTFNTPYSFWNIHCRKQDVIGRYSKFSIGVISILIENFLRVIAKPLWWRLTACALSICAILLYLLIRNPHEKIP</sequence>
<gene>
    <name evidence="2" type="ORF">PIECOFPK_00774</name>
</gene>
<evidence type="ECO:0000313" key="3">
    <source>
        <dbReference type="Proteomes" id="UP001321305"/>
    </source>
</evidence>